<keyword evidence="5 8" id="KW-0442">Lipid degradation</keyword>
<keyword evidence="6 8" id="KW-0443">Lipid metabolism</keyword>
<dbReference type="GO" id="GO:0005829">
    <property type="term" value="C:cytosol"/>
    <property type="evidence" value="ECO:0007669"/>
    <property type="project" value="TreeGrafter"/>
</dbReference>
<reference evidence="12 13" key="1">
    <citation type="journal article" date="2011" name="Proc. Natl. Acad. Sci. U.S.A.">
        <title>Evolutionary erosion of yeast sex chromosomes by mating-type switching accidents.</title>
        <authorList>
            <person name="Gordon J.L."/>
            <person name="Armisen D."/>
            <person name="Proux-Wera E."/>
            <person name="Oheigeartaigh S.S."/>
            <person name="Byrne K.P."/>
            <person name="Wolfe K.H."/>
        </authorList>
    </citation>
    <scope>NUCLEOTIDE SEQUENCE [LARGE SCALE GENOMIC DNA]</scope>
    <source>
        <strain evidence="13">ATCC 22294 / BCRC 22015 / CBS 2517 / CECT 1963 / NBRC 1671 / NRRL Y-8276</strain>
    </source>
</reference>
<dbReference type="GO" id="GO:0006660">
    <property type="term" value="P:phosphatidylserine catabolic process"/>
    <property type="evidence" value="ECO:0007669"/>
    <property type="project" value="EnsemblFungi"/>
</dbReference>
<feature type="chain" id="PRO_5005133646" description="Lysophospholipase" evidence="9">
    <location>
        <begin position="26"/>
        <end position="684"/>
    </location>
</feature>
<dbReference type="PANTHER" id="PTHR10728:SF33">
    <property type="entry name" value="LYSOPHOSPHOLIPASE 1-RELATED"/>
    <property type="match status" value="1"/>
</dbReference>
<dbReference type="Pfam" id="PF01735">
    <property type="entry name" value="PLA2_B"/>
    <property type="match status" value="1"/>
</dbReference>
<evidence type="ECO:0000256" key="8">
    <source>
        <dbReference type="PROSITE-ProRule" id="PRU00555"/>
    </source>
</evidence>
<dbReference type="EMBL" id="HE650821">
    <property type="protein sequence ID" value="CCF55957.1"/>
    <property type="molecule type" value="Genomic_DNA"/>
</dbReference>
<dbReference type="FunCoup" id="H2ANK7">
    <property type="interactions" value="91"/>
</dbReference>
<dbReference type="EC" id="3.1.1.5" evidence="2 9"/>
<dbReference type="STRING" id="1071382.H2ANK7"/>
<feature type="transmembrane region" description="Helical" evidence="10">
    <location>
        <begin position="659"/>
        <end position="683"/>
    </location>
</feature>
<evidence type="ECO:0000259" key="11">
    <source>
        <dbReference type="PROSITE" id="PS51210"/>
    </source>
</evidence>
<dbReference type="GO" id="GO:0005576">
    <property type="term" value="C:extracellular region"/>
    <property type="evidence" value="ECO:0007669"/>
    <property type="project" value="EnsemblFungi"/>
</dbReference>
<keyword evidence="10" id="KW-1133">Transmembrane helix</keyword>
<evidence type="ECO:0000256" key="1">
    <source>
        <dbReference type="ARBA" id="ARBA00008780"/>
    </source>
</evidence>
<dbReference type="GeneID" id="13886378"/>
<evidence type="ECO:0000256" key="9">
    <source>
        <dbReference type="RuleBase" id="RU362103"/>
    </source>
</evidence>
<evidence type="ECO:0000256" key="6">
    <source>
        <dbReference type="ARBA" id="ARBA00023098"/>
    </source>
</evidence>
<keyword evidence="7" id="KW-0325">Glycoprotein</keyword>
<comment type="similarity">
    <text evidence="1 9">Belongs to the lysophospholipase family.</text>
</comment>
<keyword evidence="4 8" id="KW-0378">Hydrolase</keyword>
<evidence type="ECO:0000256" key="4">
    <source>
        <dbReference type="ARBA" id="ARBA00022801"/>
    </source>
</evidence>
<evidence type="ECO:0000256" key="5">
    <source>
        <dbReference type="ARBA" id="ARBA00022963"/>
    </source>
</evidence>
<dbReference type="GO" id="GO:0004623">
    <property type="term" value="F:phospholipase A2 activity"/>
    <property type="evidence" value="ECO:0007669"/>
    <property type="project" value="TreeGrafter"/>
</dbReference>
<evidence type="ECO:0000313" key="12">
    <source>
        <dbReference type="EMBL" id="CCF55957.1"/>
    </source>
</evidence>
<dbReference type="PROSITE" id="PS51210">
    <property type="entry name" value="PLA2C"/>
    <property type="match status" value="1"/>
</dbReference>
<keyword evidence="3 9" id="KW-0732">Signal</keyword>
<dbReference type="GO" id="GO:0005886">
    <property type="term" value="C:plasma membrane"/>
    <property type="evidence" value="ECO:0007669"/>
    <property type="project" value="TreeGrafter"/>
</dbReference>
<evidence type="ECO:0000313" key="13">
    <source>
        <dbReference type="Proteomes" id="UP000005220"/>
    </source>
</evidence>
<comment type="catalytic activity">
    <reaction evidence="9">
        <text>a 1-acyl-sn-glycero-3-phosphocholine + H2O = sn-glycerol 3-phosphocholine + a fatty acid + H(+)</text>
        <dbReference type="Rhea" id="RHEA:15177"/>
        <dbReference type="ChEBI" id="CHEBI:15377"/>
        <dbReference type="ChEBI" id="CHEBI:15378"/>
        <dbReference type="ChEBI" id="CHEBI:16870"/>
        <dbReference type="ChEBI" id="CHEBI:28868"/>
        <dbReference type="ChEBI" id="CHEBI:58168"/>
        <dbReference type="EC" id="3.1.1.5"/>
    </reaction>
</comment>
<sequence length="684" mass="76975">MIIPSTHLFHLLIIIPLITFQVILASDTKDSSHHYAPQQVACPANSHFTREASGLSTNEINWLSTRDQVTTPALYDFLNRTTSNFKNNSIFNEIFKHENNLPRIAIAISGGGYRSMLTGAGVLSAMDIRTDNASTIGLGGLLQSTTYISGASGGNWLVGSLSWNNWTAIQDILNNMHKDNSIWDLDDSIVSPGGFNIFKSAKRWDHISNAVEAKQDAGFDTSLTDVWGRALSYAFFPSLERGGIGSTFSSLRNSPVFQDGQMPFPISVADGRYPGSRVVNLNTTVFEFNPFEMGSWDGSLNAFTDIKYLGTDVFNGKPSNDSECVIGYDNTAFILGTSSTLFNQFLLRINSTRMPNFIRKLATHFLKDLSQDFNDIAVYSPNPFKGTDYIVKNYTKSIVKSDSLFLVDGGEDDQNIPLIPLIQRERDVDVIFAVDNSADMMAQWPDGSSLIHTFERQFVKQGEDIAFPWVPDTNTFVNLGLNKRPTFFGCDASNLTDLSYIPPLVVYLPNSQYSFKSNQSAFKLSYSERERRKMIQNGFEVATRNNFTDDPDFMGCVGCAIMRRKQEFFNISLPIECEECFINYCWDGTLDTTELPDREKDWHNSFIYEHGKSNFTYLLNETLDNSQEIDEFDELNQHEEDPYLRNANSKKVKNDNDGLILPPVINLKIIMFLLCIITFLLGLV</sequence>
<proteinExistence type="inferred from homology"/>
<protein>
    <recommendedName>
        <fullName evidence="2 9">Lysophospholipase</fullName>
        <ecNumber evidence="2 9">3.1.1.5</ecNumber>
    </recommendedName>
</protein>
<feature type="signal peptide" evidence="9">
    <location>
        <begin position="1"/>
        <end position="25"/>
    </location>
</feature>
<evidence type="ECO:0000256" key="2">
    <source>
        <dbReference type="ARBA" id="ARBA00013274"/>
    </source>
</evidence>
<evidence type="ECO:0000256" key="10">
    <source>
        <dbReference type="SAM" id="Phobius"/>
    </source>
</evidence>
<dbReference type="InterPro" id="IPR002642">
    <property type="entry name" value="LysoPLipase_cat_dom"/>
</dbReference>
<dbReference type="RefSeq" id="XP_003955092.1">
    <property type="nucleotide sequence ID" value="XM_003955043.1"/>
</dbReference>
<dbReference type="PANTHER" id="PTHR10728">
    <property type="entry name" value="CYTOSOLIC PHOSPHOLIPASE A2"/>
    <property type="match status" value="1"/>
</dbReference>
<dbReference type="InterPro" id="IPR016035">
    <property type="entry name" value="Acyl_Trfase/lysoPLipase"/>
</dbReference>
<accession>H2ANK7</accession>
<dbReference type="CDD" id="cd07203">
    <property type="entry name" value="cPLA2_Fungal_PLB"/>
    <property type="match status" value="1"/>
</dbReference>
<dbReference type="SUPFAM" id="SSF52151">
    <property type="entry name" value="FabD/lysophospholipase-like"/>
    <property type="match status" value="1"/>
</dbReference>
<dbReference type="HOGENOM" id="CLU_014602_0_0_1"/>
<gene>
    <name evidence="12" type="primary">KAFR0A05220</name>
    <name evidence="12" type="ORF">KAFR_0A05220</name>
</gene>
<dbReference type="Proteomes" id="UP000005220">
    <property type="component" value="Chromosome 1"/>
</dbReference>
<dbReference type="GO" id="GO:0004622">
    <property type="term" value="F:phosphatidylcholine lysophospholipase activity"/>
    <property type="evidence" value="ECO:0007669"/>
    <property type="project" value="UniProtKB-EC"/>
</dbReference>
<dbReference type="SMART" id="SM00022">
    <property type="entry name" value="PLAc"/>
    <property type="match status" value="1"/>
</dbReference>
<keyword evidence="10" id="KW-0812">Transmembrane</keyword>
<dbReference type="eggNOG" id="KOG1325">
    <property type="taxonomic scope" value="Eukaryota"/>
</dbReference>
<dbReference type="GO" id="GO:0005783">
    <property type="term" value="C:endoplasmic reticulum"/>
    <property type="evidence" value="ECO:0007669"/>
    <property type="project" value="TreeGrafter"/>
</dbReference>
<dbReference type="FunFam" id="3.40.1090.10:FF:000010">
    <property type="entry name" value="Lysophospholipase"/>
    <property type="match status" value="1"/>
</dbReference>
<name>H2ANK7_KAZAF</name>
<dbReference type="OrthoDB" id="4084751at2759"/>
<dbReference type="AlphaFoldDB" id="H2ANK7"/>
<keyword evidence="10" id="KW-0472">Membrane</keyword>
<feature type="domain" description="PLA2c" evidence="11">
    <location>
        <begin position="41"/>
        <end position="591"/>
    </location>
</feature>
<keyword evidence="13" id="KW-1185">Reference proteome</keyword>
<dbReference type="Gene3D" id="3.40.1090.10">
    <property type="entry name" value="Cytosolic phospholipase A2 catalytic domain"/>
    <property type="match status" value="1"/>
</dbReference>
<dbReference type="InParanoid" id="H2ANK7"/>
<dbReference type="GO" id="GO:0046488">
    <property type="term" value="P:phosphatidylinositol metabolic process"/>
    <property type="evidence" value="ECO:0007669"/>
    <property type="project" value="EnsemblFungi"/>
</dbReference>
<evidence type="ECO:0000256" key="7">
    <source>
        <dbReference type="ARBA" id="ARBA00023180"/>
    </source>
</evidence>
<dbReference type="KEGG" id="kaf:KAFR_0A05220"/>
<organism evidence="12 13">
    <name type="scientific">Kazachstania africana (strain ATCC 22294 / BCRC 22015 / CBS 2517 / CECT 1963 / NBRC 1671 / NRRL Y-8276)</name>
    <name type="common">Yeast</name>
    <name type="synonym">Kluyveromyces africanus</name>
    <dbReference type="NCBI Taxonomy" id="1071382"/>
    <lineage>
        <taxon>Eukaryota</taxon>
        <taxon>Fungi</taxon>
        <taxon>Dikarya</taxon>
        <taxon>Ascomycota</taxon>
        <taxon>Saccharomycotina</taxon>
        <taxon>Saccharomycetes</taxon>
        <taxon>Saccharomycetales</taxon>
        <taxon>Saccharomycetaceae</taxon>
        <taxon>Kazachstania</taxon>
    </lineage>
</organism>
<evidence type="ECO:0000256" key="3">
    <source>
        <dbReference type="ARBA" id="ARBA00022729"/>
    </source>
</evidence>